<dbReference type="EC" id="2.4.1.155" evidence="4"/>
<evidence type="ECO:0000256" key="1">
    <source>
        <dbReference type="ARBA" id="ARBA00004323"/>
    </source>
</evidence>
<evidence type="ECO:0000259" key="14">
    <source>
        <dbReference type="Pfam" id="PF15024"/>
    </source>
</evidence>
<comment type="similarity">
    <text evidence="3">Belongs to the glycosyltransferase 18 family.</text>
</comment>
<comment type="subcellular location">
    <subcellularLocation>
        <location evidence="1">Golgi apparatus membrane</location>
        <topology evidence="1">Single-pass type II membrane protein</topology>
    </subcellularLocation>
</comment>
<dbReference type="GO" id="GO:0030144">
    <property type="term" value="F:alpha-1,6-mannosylglycoprotein 6-beta-N-acetylglucosaminyltransferase activity"/>
    <property type="evidence" value="ECO:0007669"/>
    <property type="project" value="UniProtKB-EC"/>
</dbReference>
<evidence type="ECO:0000256" key="11">
    <source>
        <dbReference type="ARBA" id="ARBA00023136"/>
    </source>
</evidence>
<keyword evidence="6" id="KW-0808">Transferase</keyword>
<keyword evidence="7" id="KW-0812">Transmembrane</keyword>
<keyword evidence="5" id="KW-0328">Glycosyltransferase</keyword>
<comment type="catalytic activity">
    <reaction evidence="13">
        <text>N(4)-{beta-D-GlcNAc-(1-&gt;2)-[beta-D-GlcNAc-(1-&gt;4)]-alpha-D-Man-(1-&gt;3)-[beta-D-GlcNAc-(1-&gt;2)-alpha-D-Man-(1-&gt;6)]-beta-D-Man-(1-&gt;4)-beta-D-GlcNAc-(1-&gt;4)-beta-D-GlcNAc}-L-asparaginyl-[protein] + UDP-N-acetyl-alpha-D-glucosamine = N(4)-{beta-D-GlcNAc-(1-&gt;2)-[beta-D-GlcNAc-(1-&gt;4)]-alpha-D-Man-(1-&gt;3)-[beta-D-GlcNAc-(1-&gt;2)-[beta-D-GlcNAc-(1-&gt;6)]-alpha-D-Man-(1-&gt;6)]-beta-D-Man-(1-&gt;4)-beta-D-GlcNAc-(1-&gt;4)-beta-D-GlcNAc}-L-asparaginyl-[protein] + UDP + H(+)</text>
        <dbReference type="Rhea" id="RHEA:16921"/>
        <dbReference type="Rhea" id="RHEA-COMP:14374"/>
        <dbReference type="Rhea" id="RHEA-COMP:14377"/>
        <dbReference type="ChEBI" id="CHEBI:15378"/>
        <dbReference type="ChEBI" id="CHEBI:57705"/>
        <dbReference type="ChEBI" id="CHEBI:58223"/>
        <dbReference type="ChEBI" id="CHEBI:139507"/>
        <dbReference type="ChEBI" id="CHEBI:139510"/>
        <dbReference type="EC" id="2.4.1.155"/>
    </reaction>
</comment>
<keyword evidence="8" id="KW-0735">Signal-anchor</keyword>
<accession>A0A9W7CAG2</accession>
<evidence type="ECO:0000256" key="10">
    <source>
        <dbReference type="ARBA" id="ARBA00023034"/>
    </source>
</evidence>
<evidence type="ECO:0000256" key="9">
    <source>
        <dbReference type="ARBA" id="ARBA00022989"/>
    </source>
</evidence>
<dbReference type="InterPro" id="IPR026116">
    <property type="entry name" value="GT18_cat"/>
</dbReference>
<gene>
    <name evidence="15" type="ORF">TrLO_g10060</name>
</gene>
<evidence type="ECO:0000256" key="2">
    <source>
        <dbReference type="ARBA" id="ARBA00004922"/>
    </source>
</evidence>
<evidence type="ECO:0000256" key="6">
    <source>
        <dbReference type="ARBA" id="ARBA00022679"/>
    </source>
</evidence>
<evidence type="ECO:0000256" key="3">
    <source>
        <dbReference type="ARBA" id="ARBA00007477"/>
    </source>
</evidence>
<keyword evidence="10" id="KW-0333">Golgi apparatus</keyword>
<evidence type="ECO:0000256" key="12">
    <source>
        <dbReference type="ARBA" id="ARBA00023180"/>
    </source>
</evidence>
<organism evidence="15 16">
    <name type="scientific">Triparma laevis f. longispina</name>
    <dbReference type="NCBI Taxonomy" id="1714387"/>
    <lineage>
        <taxon>Eukaryota</taxon>
        <taxon>Sar</taxon>
        <taxon>Stramenopiles</taxon>
        <taxon>Ochrophyta</taxon>
        <taxon>Bolidophyceae</taxon>
        <taxon>Parmales</taxon>
        <taxon>Triparmaceae</taxon>
        <taxon>Triparma</taxon>
    </lineage>
</organism>
<protein>
    <recommendedName>
        <fullName evidence="4">alpha-1,6-mannosyl-glycoprotein 6-beta-N-acetylglucosaminyltransferase</fullName>
        <ecNumber evidence="4">2.4.1.155</ecNumber>
    </recommendedName>
</protein>
<keyword evidence="9" id="KW-1133">Transmembrane helix</keyword>
<proteinExistence type="inferred from homology"/>
<dbReference type="Proteomes" id="UP001165122">
    <property type="component" value="Unassembled WGS sequence"/>
</dbReference>
<evidence type="ECO:0000256" key="7">
    <source>
        <dbReference type="ARBA" id="ARBA00022692"/>
    </source>
</evidence>
<reference evidence="16" key="1">
    <citation type="journal article" date="2023" name="Commun. Biol.">
        <title>Genome analysis of Parmales, the sister group of diatoms, reveals the evolutionary specialization of diatoms from phago-mixotrophs to photoautotrophs.</title>
        <authorList>
            <person name="Ban H."/>
            <person name="Sato S."/>
            <person name="Yoshikawa S."/>
            <person name="Yamada K."/>
            <person name="Nakamura Y."/>
            <person name="Ichinomiya M."/>
            <person name="Sato N."/>
            <person name="Blanc-Mathieu R."/>
            <person name="Endo H."/>
            <person name="Kuwata A."/>
            <person name="Ogata H."/>
        </authorList>
    </citation>
    <scope>NUCLEOTIDE SEQUENCE [LARGE SCALE GENOMIC DNA]</scope>
    <source>
        <strain evidence="16">NIES 3700</strain>
    </source>
</reference>
<dbReference type="PANTHER" id="PTHR15075:SF2">
    <property type="entry name" value="ALPHA-1,6-MANNOSYLGLYCOPROTEIN 6-BETA-N-ACETYLGLUCOSAMINYLTRANSFERASE"/>
    <property type="match status" value="1"/>
</dbReference>
<dbReference type="InterPro" id="IPR052105">
    <property type="entry name" value="MGAT5_Glycosyltransferase"/>
</dbReference>
<evidence type="ECO:0000256" key="5">
    <source>
        <dbReference type="ARBA" id="ARBA00022676"/>
    </source>
</evidence>
<dbReference type="AlphaFoldDB" id="A0A9W7CAG2"/>
<comment type="pathway">
    <text evidence="2">Protein modification; protein glycosylation.</text>
</comment>
<sequence>MPKSLLLFTMDSIKTYSQSASKGGPAGEIIIRKSLTTTLSSLYPNLRISVASSDSEMETLGSLSKFDVYVFDPWTWAGPGWKLRPFITDPSKLFILDFFGSERSYIDKNGGIRGFDKDTNVLTAYPRSGNQRGGDGVGRFLGFYKDEVVSRVNNRGGGENANNANNVVVIWGKDPKYYTPSVLTLLRKLNELENVVLHSTLPVPANKALPDGVVTHGHLKPEEWKALLEGATHMLGLGDPLLGPSGLDAIEAGCILVNPIYRAPKRGWMSQHGFIEEFVDSRSCQVDLLDFEQVSECILKRRSPGPIVPKEFGKREYFARVKEIFDPLLS</sequence>
<dbReference type="GO" id="GO:0006487">
    <property type="term" value="P:protein N-linked glycosylation"/>
    <property type="evidence" value="ECO:0007669"/>
    <property type="project" value="TreeGrafter"/>
</dbReference>
<keyword evidence="11" id="KW-0472">Membrane</keyword>
<keyword evidence="16" id="KW-1185">Reference proteome</keyword>
<evidence type="ECO:0000256" key="13">
    <source>
        <dbReference type="ARBA" id="ARBA00048243"/>
    </source>
</evidence>
<dbReference type="EMBL" id="BRXW01000040">
    <property type="protein sequence ID" value="GMI02130.1"/>
    <property type="molecule type" value="Genomic_DNA"/>
</dbReference>
<dbReference type="OrthoDB" id="2113294at2759"/>
<evidence type="ECO:0000256" key="8">
    <source>
        <dbReference type="ARBA" id="ARBA00022968"/>
    </source>
</evidence>
<dbReference type="GO" id="GO:0000139">
    <property type="term" value="C:Golgi membrane"/>
    <property type="evidence" value="ECO:0007669"/>
    <property type="project" value="UniProtKB-SubCell"/>
</dbReference>
<evidence type="ECO:0000313" key="16">
    <source>
        <dbReference type="Proteomes" id="UP001165122"/>
    </source>
</evidence>
<evidence type="ECO:0000256" key="4">
    <source>
        <dbReference type="ARBA" id="ARBA00012671"/>
    </source>
</evidence>
<comment type="caution">
    <text evidence="15">The sequence shown here is derived from an EMBL/GenBank/DDBJ whole genome shotgun (WGS) entry which is preliminary data.</text>
</comment>
<keyword evidence="12" id="KW-0325">Glycoprotein</keyword>
<evidence type="ECO:0000313" key="15">
    <source>
        <dbReference type="EMBL" id="GMI02130.1"/>
    </source>
</evidence>
<feature type="domain" description="Glycosyltransferase family 18 catalytic" evidence="14">
    <location>
        <begin position="139"/>
        <end position="323"/>
    </location>
</feature>
<name>A0A9W7CAG2_9STRA</name>
<dbReference type="PANTHER" id="PTHR15075">
    <property type="entry name" value="ALPHA-MANNOSIDE BETA-1,6-N-ACETYLGLUCOSAMINYLTRANSFERASE"/>
    <property type="match status" value="1"/>
</dbReference>
<dbReference type="Pfam" id="PF15024">
    <property type="entry name" value="Glyco_transf_18"/>
    <property type="match status" value="1"/>
</dbReference>